<evidence type="ECO:0000259" key="10">
    <source>
        <dbReference type="PROSITE" id="PS50853"/>
    </source>
</evidence>
<comment type="subcellular location">
    <subcellularLocation>
        <location evidence="1">Membrane</location>
        <topology evidence="1">Single-pass type I membrane protein</topology>
    </subcellularLocation>
</comment>
<dbReference type="Proteomes" id="UP000694865">
    <property type="component" value="Unplaced"/>
</dbReference>
<feature type="transmembrane region" description="Helical" evidence="9">
    <location>
        <begin position="249"/>
        <end position="274"/>
    </location>
</feature>
<keyword evidence="5 9" id="KW-1133">Transmembrane helix</keyword>
<dbReference type="RefSeq" id="XP_006814820.1">
    <property type="nucleotide sequence ID" value="XM_006814757.1"/>
</dbReference>
<dbReference type="Pfam" id="PF23144">
    <property type="entry name" value="Fn3_PTPRU"/>
    <property type="match status" value="1"/>
</dbReference>
<dbReference type="CDD" id="cd00063">
    <property type="entry name" value="FN3"/>
    <property type="match status" value="1"/>
</dbReference>
<evidence type="ECO:0000256" key="4">
    <source>
        <dbReference type="ARBA" id="ARBA00022737"/>
    </source>
</evidence>
<keyword evidence="2 9" id="KW-0812">Transmembrane</keyword>
<accession>A0ABM0M479</accession>
<keyword evidence="4" id="KW-0677">Repeat</keyword>
<keyword evidence="3" id="KW-0732">Signal</keyword>
<sequence>VRLKDRTQRSLTIEWKKQPYHDILSYMITVSLVNRPYDDLYTSTSTVTPFEYSTGKTEVTASQLKSGSEYEIQVQPYFTDGPGSLSKPFRFMTKIKVPLPSDIRLPVLLDSNTLTTQLVLLEPIKSQDAPISSYKVVLRTVKEAKRRKRDDYSILDEDSWQLVDYDSAQQLGTEHYVTAGFDSNALPREFVIGNGELYNEYYNAPLVPGSTYEVFFGMISETELETEAVFTTDPVSFTVDGQSESIQPVILAAVVGVLLVILAGVVTVLCVVWCQRRAKKAQPPVVENGRPPIYLPSKERRQNVKKLVVDAHELQ</sequence>
<keyword evidence="7" id="KW-1015">Disulfide bond</keyword>
<evidence type="ECO:0000313" key="12">
    <source>
        <dbReference type="RefSeq" id="XP_006814820.1"/>
    </source>
</evidence>
<feature type="non-terminal residue" evidence="12">
    <location>
        <position position="315"/>
    </location>
</feature>
<keyword evidence="6 9" id="KW-0472">Membrane</keyword>
<dbReference type="Gene3D" id="2.60.40.10">
    <property type="entry name" value="Immunoglobulins"/>
    <property type="match status" value="1"/>
</dbReference>
<dbReference type="InterPro" id="IPR013783">
    <property type="entry name" value="Ig-like_fold"/>
</dbReference>
<keyword evidence="11" id="KW-1185">Reference proteome</keyword>
<name>A0ABM0M479_SACKO</name>
<organism evidence="11 12">
    <name type="scientific">Saccoglossus kowalevskii</name>
    <name type="common">Acorn worm</name>
    <dbReference type="NCBI Taxonomy" id="10224"/>
    <lineage>
        <taxon>Eukaryota</taxon>
        <taxon>Metazoa</taxon>
        <taxon>Hemichordata</taxon>
        <taxon>Enteropneusta</taxon>
        <taxon>Harrimaniidae</taxon>
        <taxon>Saccoglossus</taxon>
    </lineage>
</organism>
<dbReference type="Pfam" id="PF00041">
    <property type="entry name" value="fn3"/>
    <property type="match status" value="1"/>
</dbReference>
<dbReference type="GeneID" id="102806983"/>
<evidence type="ECO:0000256" key="9">
    <source>
        <dbReference type="SAM" id="Phobius"/>
    </source>
</evidence>
<dbReference type="InterPro" id="IPR003961">
    <property type="entry name" value="FN3_dom"/>
</dbReference>
<dbReference type="PANTHER" id="PTHR24051">
    <property type="entry name" value="SUSHI DOMAIN-CONTAINING PROTEIN 1"/>
    <property type="match status" value="1"/>
</dbReference>
<dbReference type="PROSITE" id="PS50853">
    <property type="entry name" value="FN3"/>
    <property type="match status" value="1"/>
</dbReference>
<proteinExistence type="predicted"/>
<dbReference type="SUPFAM" id="SSF49265">
    <property type="entry name" value="Fibronectin type III"/>
    <property type="match status" value="1"/>
</dbReference>
<keyword evidence="8" id="KW-0325">Glycoprotein</keyword>
<reference evidence="12" key="1">
    <citation type="submission" date="2025-08" db="UniProtKB">
        <authorList>
            <consortium name="RefSeq"/>
        </authorList>
    </citation>
    <scope>IDENTIFICATION</scope>
    <source>
        <tissue evidence="12">Testes</tissue>
    </source>
</reference>
<evidence type="ECO:0000256" key="5">
    <source>
        <dbReference type="ARBA" id="ARBA00022989"/>
    </source>
</evidence>
<evidence type="ECO:0000256" key="8">
    <source>
        <dbReference type="ARBA" id="ARBA00023180"/>
    </source>
</evidence>
<gene>
    <name evidence="12" type="primary">LOC102806983</name>
</gene>
<evidence type="ECO:0000313" key="11">
    <source>
        <dbReference type="Proteomes" id="UP000694865"/>
    </source>
</evidence>
<dbReference type="InterPro" id="IPR051622">
    <property type="entry name" value="R-tyr_protein_phosphatases"/>
</dbReference>
<evidence type="ECO:0000256" key="7">
    <source>
        <dbReference type="ARBA" id="ARBA00023157"/>
    </source>
</evidence>
<evidence type="ECO:0000256" key="2">
    <source>
        <dbReference type="ARBA" id="ARBA00022692"/>
    </source>
</evidence>
<protein>
    <submittedName>
        <fullName evidence="12">Receptor-type tyrosine-protein phosphatase kappa-like</fullName>
    </submittedName>
</protein>
<dbReference type="InterPro" id="IPR036116">
    <property type="entry name" value="FN3_sf"/>
</dbReference>
<feature type="domain" description="Fibronectin type-III" evidence="10">
    <location>
        <begin position="1"/>
        <end position="96"/>
    </location>
</feature>
<evidence type="ECO:0000256" key="1">
    <source>
        <dbReference type="ARBA" id="ARBA00004479"/>
    </source>
</evidence>
<feature type="non-terminal residue" evidence="12">
    <location>
        <position position="1"/>
    </location>
</feature>
<dbReference type="PANTHER" id="PTHR24051:SF9">
    <property type="entry name" value="FIBRONECTIN TYPE-III DOMAIN-CONTAINING PROTEIN"/>
    <property type="match status" value="1"/>
</dbReference>
<dbReference type="InterPro" id="IPR057598">
    <property type="entry name" value="Fn3_PTPRU"/>
</dbReference>
<evidence type="ECO:0000256" key="3">
    <source>
        <dbReference type="ARBA" id="ARBA00022729"/>
    </source>
</evidence>
<evidence type="ECO:0000256" key="6">
    <source>
        <dbReference type="ARBA" id="ARBA00023136"/>
    </source>
</evidence>